<dbReference type="Gene3D" id="1.10.10.10">
    <property type="entry name" value="Winged helix-like DNA-binding domain superfamily/Winged helix DNA-binding domain"/>
    <property type="match status" value="1"/>
</dbReference>
<dbReference type="SMART" id="SM00862">
    <property type="entry name" value="Trans_reg_C"/>
    <property type="match status" value="1"/>
</dbReference>
<comment type="caution">
    <text evidence="7">The sequence shown here is derived from an EMBL/GenBank/DDBJ whole genome shotgun (WGS) entry which is preliminary data.</text>
</comment>
<dbReference type="InterPro" id="IPR005158">
    <property type="entry name" value="BTAD"/>
</dbReference>
<dbReference type="Proteomes" id="UP000568380">
    <property type="component" value="Unassembled WGS sequence"/>
</dbReference>
<evidence type="ECO:0000256" key="3">
    <source>
        <dbReference type="ARBA" id="ARBA00023125"/>
    </source>
</evidence>
<dbReference type="PROSITE" id="PS51755">
    <property type="entry name" value="OMPR_PHOB"/>
    <property type="match status" value="1"/>
</dbReference>
<evidence type="ECO:0000256" key="2">
    <source>
        <dbReference type="ARBA" id="ARBA00023015"/>
    </source>
</evidence>
<dbReference type="PANTHER" id="PTHR35807">
    <property type="entry name" value="TRANSCRIPTIONAL REGULATOR REDD-RELATED"/>
    <property type="match status" value="1"/>
</dbReference>
<organism evidence="7 8">
    <name type="scientific">Nonomuraea endophytica</name>
    <dbReference type="NCBI Taxonomy" id="714136"/>
    <lineage>
        <taxon>Bacteria</taxon>
        <taxon>Bacillati</taxon>
        <taxon>Actinomycetota</taxon>
        <taxon>Actinomycetes</taxon>
        <taxon>Streptosporangiales</taxon>
        <taxon>Streptosporangiaceae</taxon>
        <taxon>Nonomuraea</taxon>
    </lineage>
</organism>
<dbReference type="InterPro" id="IPR051677">
    <property type="entry name" value="AfsR-DnrI-RedD_regulator"/>
</dbReference>
<protein>
    <submittedName>
        <fullName evidence="7">DNA-binding SARP family transcriptional activator</fullName>
    </submittedName>
</protein>
<evidence type="ECO:0000313" key="7">
    <source>
        <dbReference type="EMBL" id="MBB5081880.1"/>
    </source>
</evidence>
<evidence type="ECO:0000256" key="5">
    <source>
        <dbReference type="PROSITE-ProRule" id="PRU01091"/>
    </source>
</evidence>
<dbReference type="SUPFAM" id="SSF48452">
    <property type="entry name" value="TPR-like"/>
    <property type="match status" value="1"/>
</dbReference>
<keyword evidence="3 5" id="KW-0238">DNA-binding</keyword>
<evidence type="ECO:0000313" key="8">
    <source>
        <dbReference type="Proteomes" id="UP000568380"/>
    </source>
</evidence>
<dbReference type="EMBL" id="JACHIN010000011">
    <property type="protein sequence ID" value="MBB5081880.1"/>
    <property type="molecule type" value="Genomic_DNA"/>
</dbReference>
<dbReference type="RefSeq" id="WP_184969570.1">
    <property type="nucleotide sequence ID" value="NZ_JACHIN010000011.1"/>
</dbReference>
<dbReference type="PANTHER" id="PTHR35807:SF1">
    <property type="entry name" value="TRANSCRIPTIONAL REGULATOR REDD"/>
    <property type="match status" value="1"/>
</dbReference>
<keyword evidence="2" id="KW-0805">Transcription regulation</keyword>
<feature type="domain" description="OmpR/PhoB-type" evidence="6">
    <location>
        <begin position="1"/>
        <end position="90"/>
    </location>
</feature>
<dbReference type="SUPFAM" id="SSF46894">
    <property type="entry name" value="C-terminal effector domain of the bipartite response regulators"/>
    <property type="match status" value="1"/>
</dbReference>
<dbReference type="Pfam" id="PF03704">
    <property type="entry name" value="BTAD"/>
    <property type="match status" value="1"/>
</dbReference>
<dbReference type="Gene3D" id="1.25.40.10">
    <property type="entry name" value="Tetratricopeptide repeat domain"/>
    <property type="match status" value="1"/>
</dbReference>
<dbReference type="InterPro" id="IPR001867">
    <property type="entry name" value="OmpR/PhoB-type_DNA-bd"/>
</dbReference>
<reference evidence="7 8" key="1">
    <citation type="submission" date="2020-08" db="EMBL/GenBank/DDBJ databases">
        <title>Genomic Encyclopedia of Type Strains, Phase IV (KMG-IV): sequencing the most valuable type-strain genomes for metagenomic binning, comparative biology and taxonomic classification.</title>
        <authorList>
            <person name="Goeker M."/>
        </authorList>
    </citation>
    <scope>NUCLEOTIDE SEQUENCE [LARGE SCALE GENOMIC DNA]</scope>
    <source>
        <strain evidence="7 8">DSM 45385</strain>
    </source>
</reference>
<evidence type="ECO:0000256" key="4">
    <source>
        <dbReference type="ARBA" id="ARBA00023163"/>
    </source>
</evidence>
<dbReference type="CDD" id="cd15831">
    <property type="entry name" value="BTAD"/>
    <property type="match status" value="1"/>
</dbReference>
<dbReference type="GO" id="GO:0006355">
    <property type="term" value="P:regulation of DNA-templated transcription"/>
    <property type="evidence" value="ECO:0007669"/>
    <property type="project" value="InterPro"/>
</dbReference>
<proteinExistence type="inferred from homology"/>
<dbReference type="GO" id="GO:0003677">
    <property type="term" value="F:DNA binding"/>
    <property type="evidence" value="ECO:0007669"/>
    <property type="project" value="UniProtKB-UniRule"/>
</dbReference>
<evidence type="ECO:0000259" key="6">
    <source>
        <dbReference type="PROSITE" id="PS51755"/>
    </source>
</evidence>
<sequence length="250" mass="27244">MEINVLGPWEISAGGTRLPLAGERRVGVLTRLALSAGQPVSADHLLAQVWGESTATTAAKQLQIVVSKLRGLLSPHAGIATVSGGYKLNVPREHVDALLFSLLVRRARTAKAQGDLAAADDLFHRALTLWRGEAMAGIRAPWARAEAARLDEERLAAQEDHTDLRLAVGDHHGLMPMLAGHVTAHPLRERPRAQLMLALYRASRPSEALDVYRDIRRVMADELGIEPGTALRRLHQAVLRRDPALDVVGR</sequence>
<dbReference type="InterPro" id="IPR011990">
    <property type="entry name" value="TPR-like_helical_dom_sf"/>
</dbReference>
<keyword evidence="4" id="KW-0804">Transcription</keyword>
<gene>
    <name evidence="7" type="ORF">HNR40_007375</name>
</gene>
<dbReference type="AlphaFoldDB" id="A0A7W8EID1"/>
<keyword evidence="8" id="KW-1185">Reference proteome</keyword>
<comment type="similarity">
    <text evidence="1">Belongs to the AfsR/DnrI/RedD regulatory family.</text>
</comment>
<dbReference type="InterPro" id="IPR036388">
    <property type="entry name" value="WH-like_DNA-bd_sf"/>
</dbReference>
<accession>A0A7W8EID1</accession>
<name>A0A7W8EID1_9ACTN</name>
<dbReference type="Pfam" id="PF00486">
    <property type="entry name" value="Trans_reg_C"/>
    <property type="match status" value="1"/>
</dbReference>
<evidence type="ECO:0000256" key="1">
    <source>
        <dbReference type="ARBA" id="ARBA00005820"/>
    </source>
</evidence>
<dbReference type="SMART" id="SM01043">
    <property type="entry name" value="BTAD"/>
    <property type="match status" value="1"/>
</dbReference>
<dbReference type="InterPro" id="IPR016032">
    <property type="entry name" value="Sig_transdc_resp-reg_C-effctor"/>
</dbReference>
<feature type="DNA-binding region" description="OmpR/PhoB-type" evidence="5">
    <location>
        <begin position="1"/>
        <end position="90"/>
    </location>
</feature>
<dbReference type="GO" id="GO:0000160">
    <property type="term" value="P:phosphorelay signal transduction system"/>
    <property type="evidence" value="ECO:0007669"/>
    <property type="project" value="InterPro"/>
</dbReference>